<dbReference type="EMBL" id="VLNY01000006">
    <property type="protein sequence ID" value="KAA0022276.1"/>
    <property type="molecule type" value="Genomic_DNA"/>
</dbReference>
<dbReference type="PANTHER" id="PTHR30055:SF234">
    <property type="entry name" value="HTH-TYPE TRANSCRIPTIONAL REGULATOR BETI"/>
    <property type="match status" value="1"/>
</dbReference>
<dbReference type="InterPro" id="IPR036271">
    <property type="entry name" value="Tet_transcr_reg_TetR-rel_C_sf"/>
</dbReference>
<evidence type="ECO:0000259" key="5">
    <source>
        <dbReference type="PROSITE" id="PS50977"/>
    </source>
</evidence>
<dbReference type="Proteomes" id="UP000322244">
    <property type="component" value="Unassembled WGS sequence"/>
</dbReference>
<dbReference type="Gene3D" id="1.10.357.10">
    <property type="entry name" value="Tetracycline Repressor, domain 2"/>
    <property type="match status" value="1"/>
</dbReference>
<evidence type="ECO:0000256" key="4">
    <source>
        <dbReference type="PROSITE-ProRule" id="PRU00335"/>
    </source>
</evidence>
<comment type="caution">
    <text evidence="6">The sequence shown here is derived from an EMBL/GenBank/DDBJ whole genome shotgun (WGS) entry which is preliminary data.</text>
</comment>
<gene>
    <name evidence="6" type="ORF">FOY51_14955</name>
</gene>
<keyword evidence="3" id="KW-0804">Transcription</keyword>
<feature type="domain" description="HTH tetR-type" evidence="5">
    <location>
        <begin position="18"/>
        <end position="78"/>
    </location>
</feature>
<dbReference type="SUPFAM" id="SSF48498">
    <property type="entry name" value="Tetracyclin repressor-like, C-terminal domain"/>
    <property type="match status" value="1"/>
</dbReference>
<organism evidence="6 7">
    <name type="scientific">Antrihabitans cavernicola</name>
    <dbReference type="NCBI Taxonomy" id="2495913"/>
    <lineage>
        <taxon>Bacteria</taxon>
        <taxon>Bacillati</taxon>
        <taxon>Actinomycetota</taxon>
        <taxon>Actinomycetes</taxon>
        <taxon>Mycobacteriales</taxon>
        <taxon>Nocardiaceae</taxon>
        <taxon>Antrihabitans</taxon>
    </lineage>
</organism>
<evidence type="ECO:0000256" key="2">
    <source>
        <dbReference type="ARBA" id="ARBA00023125"/>
    </source>
</evidence>
<dbReference type="GO" id="GO:0000976">
    <property type="term" value="F:transcription cis-regulatory region binding"/>
    <property type="evidence" value="ECO:0007669"/>
    <property type="project" value="TreeGrafter"/>
</dbReference>
<name>A0A5A7S8M3_9NOCA</name>
<dbReference type="AlphaFoldDB" id="A0A5A7S8M3"/>
<protein>
    <submittedName>
        <fullName evidence="6">TetR/AcrR family transcriptional regulator</fullName>
    </submittedName>
</protein>
<dbReference type="GO" id="GO:0003700">
    <property type="term" value="F:DNA-binding transcription factor activity"/>
    <property type="evidence" value="ECO:0007669"/>
    <property type="project" value="TreeGrafter"/>
</dbReference>
<dbReference type="InterPro" id="IPR001647">
    <property type="entry name" value="HTH_TetR"/>
</dbReference>
<keyword evidence="2 4" id="KW-0238">DNA-binding</keyword>
<evidence type="ECO:0000256" key="3">
    <source>
        <dbReference type="ARBA" id="ARBA00023163"/>
    </source>
</evidence>
<keyword evidence="1" id="KW-0805">Transcription regulation</keyword>
<dbReference type="PROSITE" id="PS50977">
    <property type="entry name" value="HTH_TETR_2"/>
    <property type="match status" value="1"/>
</dbReference>
<sequence length="193" mass="21191">MTRSDDVEDSPAVDPRVVRTRSDVIKAAMQVLMDEGLEAVTHSRIAQVAGYSKATLYSHWPTRAHLIRDVFAQFQNFEHHTPTGDLQADLVAELIMFRQAIVEHRLDRGLVMLLALMSSHPELVDIRDNMVTDGERVLRRLLATTVSGPALEAAVLSLSGAVLHAALLHGEPPSDSVIEATVDMTLRGIGLQQ</sequence>
<evidence type="ECO:0000256" key="1">
    <source>
        <dbReference type="ARBA" id="ARBA00023015"/>
    </source>
</evidence>
<reference evidence="6 7" key="1">
    <citation type="submission" date="2019-07" db="EMBL/GenBank/DDBJ databases">
        <title>Rhodococcus cavernicolus sp. nov., isolated from a cave.</title>
        <authorList>
            <person name="Lee S.D."/>
        </authorList>
    </citation>
    <scope>NUCLEOTIDE SEQUENCE [LARGE SCALE GENOMIC DNA]</scope>
    <source>
        <strain evidence="6 7">C1-24</strain>
    </source>
</reference>
<dbReference type="PANTHER" id="PTHR30055">
    <property type="entry name" value="HTH-TYPE TRANSCRIPTIONAL REGULATOR RUTR"/>
    <property type="match status" value="1"/>
</dbReference>
<dbReference type="InterPro" id="IPR009057">
    <property type="entry name" value="Homeodomain-like_sf"/>
</dbReference>
<accession>A0A5A7S8M3</accession>
<evidence type="ECO:0000313" key="7">
    <source>
        <dbReference type="Proteomes" id="UP000322244"/>
    </source>
</evidence>
<keyword evidence="7" id="KW-1185">Reference proteome</keyword>
<dbReference type="SUPFAM" id="SSF46689">
    <property type="entry name" value="Homeodomain-like"/>
    <property type="match status" value="1"/>
</dbReference>
<feature type="DNA-binding region" description="H-T-H motif" evidence="4">
    <location>
        <begin position="41"/>
        <end position="60"/>
    </location>
</feature>
<dbReference type="InterPro" id="IPR050109">
    <property type="entry name" value="HTH-type_TetR-like_transc_reg"/>
</dbReference>
<dbReference type="PRINTS" id="PR00455">
    <property type="entry name" value="HTHTETR"/>
</dbReference>
<proteinExistence type="predicted"/>
<dbReference type="Pfam" id="PF00440">
    <property type="entry name" value="TetR_N"/>
    <property type="match status" value="1"/>
</dbReference>
<dbReference type="RefSeq" id="WP_149431037.1">
    <property type="nucleotide sequence ID" value="NZ_VLNY01000006.1"/>
</dbReference>
<evidence type="ECO:0000313" key="6">
    <source>
        <dbReference type="EMBL" id="KAA0022276.1"/>
    </source>
</evidence>
<dbReference type="OrthoDB" id="9796019at2"/>